<evidence type="ECO:0000256" key="1">
    <source>
        <dbReference type="SAM" id="MobiDB-lite"/>
    </source>
</evidence>
<comment type="caution">
    <text evidence="2">The sequence shown here is derived from an EMBL/GenBank/DDBJ whole genome shotgun (WGS) entry which is preliminary data.</text>
</comment>
<organism evidence="2 3">
    <name type="scientific">Isoptericola haloaureus</name>
    <dbReference type="NCBI Taxonomy" id="1542902"/>
    <lineage>
        <taxon>Bacteria</taxon>
        <taxon>Bacillati</taxon>
        <taxon>Actinomycetota</taxon>
        <taxon>Actinomycetes</taxon>
        <taxon>Micrococcales</taxon>
        <taxon>Promicromonosporaceae</taxon>
        <taxon>Isoptericola</taxon>
    </lineage>
</organism>
<keyword evidence="3" id="KW-1185">Reference proteome</keyword>
<dbReference type="GO" id="GO:0016787">
    <property type="term" value="F:hydrolase activity"/>
    <property type="evidence" value="ECO:0007669"/>
    <property type="project" value="UniProtKB-KW"/>
</dbReference>
<sequence>MTPTILFDFDGTLAVGDGPVLAFARQVAGHAGPGYLERVMATLREHDAGTATQFRDGYDVVGTLARQDGVDPTALQHAYLASRSVLGTPEAPVDAAPGLAQLLDALPHAVRVVLATNAPGVGVERLLTTWGVRERFAALHYDVGKPAGLTPIVEAALADGPVLAVGDIVENDLAPATALGAATALVGPTADTPPASVTMHARTLDALAPDITAWARRATTTAPTEATPANHPESVPTGTADSLER</sequence>
<protein>
    <submittedName>
        <fullName evidence="2">HAD family hydrolase</fullName>
    </submittedName>
</protein>
<keyword evidence="2" id="KW-0378">Hydrolase</keyword>
<dbReference type="InterPro" id="IPR023214">
    <property type="entry name" value="HAD_sf"/>
</dbReference>
<reference evidence="2" key="2">
    <citation type="submission" date="2024-02" db="EMBL/GenBank/DDBJ databases">
        <authorList>
            <person name="Prathaban M."/>
            <person name="Mythili R."/>
            <person name="Sharmila Devi N."/>
            <person name="Sobanaa M."/>
            <person name="Prathiviraj R."/>
            <person name="Selvin J."/>
        </authorList>
    </citation>
    <scope>NUCLEOTIDE SEQUENCE</scope>
    <source>
        <strain evidence="2">MP1014</strain>
    </source>
</reference>
<dbReference type="Proteomes" id="UP001310387">
    <property type="component" value="Unassembled WGS sequence"/>
</dbReference>
<feature type="region of interest" description="Disordered" evidence="1">
    <location>
        <begin position="220"/>
        <end position="245"/>
    </location>
</feature>
<dbReference type="RefSeq" id="WP_332901948.1">
    <property type="nucleotide sequence ID" value="NZ_JBAGLP010000117.1"/>
</dbReference>
<gene>
    <name evidence="2" type="ORF">V5O49_09125</name>
</gene>
<dbReference type="Gene3D" id="3.40.50.1000">
    <property type="entry name" value="HAD superfamily/HAD-like"/>
    <property type="match status" value="1"/>
</dbReference>
<feature type="compositionally biased region" description="Low complexity" evidence="1">
    <location>
        <begin position="220"/>
        <end position="229"/>
    </location>
</feature>
<accession>A0ABU7Z6Z6</accession>
<dbReference type="SUPFAM" id="SSF56784">
    <property type="entry name" value="HAD-like"/>
    <property type="match status" value="1"/>
</dbReference>
<dbReference type="InterPro" id="IPR036412">
    <property type="entry name" value="HAD-like_sf"/>
</dbReference>
<evidence type="ECO:0000313" key="3">
    <source>
        <dbReference type="Proteomes" id="UP001310387"/>
    </source>
</evidence>
<proteinExistence type="predicted"/>
<feature type="compositionally biased region" description="Polar residues" evidence="1">
    <location>
        <begin position="236"/>
        <end position="245"/>
    </location>
</feature>
<reference evidence="2" key="1">
    <citation type="journal article" date="2024" name="Antonie Van Leeuwenhoek">
        <title>Isoptericola haloaureus sp. nov., a dimorphic actinobacterium isolated from mangrove sediments of southeast India, implicating biosaline agricultural significance through nitrogen fixation and salt tolerance genes.</title>
        <authorList>
            <person name="Prathaban M."/>
            <person name="Prathiviraj R."/>
            <person name="Ravichandran M."/>
            <person name="Natarajan S.D."/>
            <person name="Sobanaa M."/>
            <person name="Hari Krishna Kumar S."/>
            <person name="Chandrasekar V."/>
            <person name="Selvin J."/>
        </authorList>
    </citation>
    <scope>NUCLEOTIDE SEQUENCE</scope>
    <source>
        <strain evidence="2">MP1014</strain>
    </source>
</reference>
<dbReference type="EMBL" id="JBAGLP010000117">
    <property type="protein sequence ID" value="MEG3615279.1"/>
    <property type="molecule type" value="Genomic_DNA"/>
</dbReference>
<name>A0ABU7Z6Z6_9MICO</name>
<evidence type="ECO:0000313" key="2">
    <source>
        <dbReference type="EMBL" id="MEG3615279.1"/>
    </source>
</evidence>